<dbReference type="SUPFAM" id="SSF53474">
    <property type="entry name" value="alpha/beta-Hydrolases"/>
    <property type="match status" value="1"/>
</dbReference>
<protein>
    <recommendedName>
        <fullName evidence="2">Partial AB-hydrolase lipase domain-containing protein</fullName>
    </recommendedName>
</protein>
<feature type="chain" id="PRO_5004577722" description="Partial AB-hydrolase lipase domain-containing protein" evidence="1">
    <location>
        <begin position="22"/>
        <end position="181"/>
    </location>
</feature>
<dbReference type="STRING" id="36166.T1GX16"/>
<organism evidence="3 4">
    <name type="scientific">Megaselia scalaris</name>
    <name type="common">Humpbacked fly</name>
    <name type="synonym">Phora scalaris</name>
    <dbReference type="NCBI Taxonomy" id="36166"/>
    <lineage>
        <taxon>Eukaryota</taxon>
        <taxon>Metazoa</taxon>
        <taxon>Ecdysozoa</taxon>
        <taxon>Arthropoda</taxon>
        <taxon>Hexapoda</taxon>
        <taxon>Insecta</taxon>
        <taxon>Pterygota</taxon>
        <taxon>Neoptera</taxon>
        <taxon>Endopterygota</taxon>
        <taxon>Diptera</taxon>
        <taxon>Brachycera</taxon>
        <taxon>Muscomorpha</taxon>
        <taxon>Platypezoidea</taxon>
        <taxon>Phoridae</taxon>
        <taxon>Megaseliini</taxon>
        <taxon>Megaselia</taxon>
    </lineage>
</organism>
<dbReference type="EnsemblMetazoa" id="MESCA008354-RA">
    <property type="protein sequence ID" value="MESCA008354-PA"/>
    <property type="gene ID" value="MESCA008354"/>
</dbReference>
<dbReference type="Pfam" id="PF04083">
    <property type="entry name" value="Abhydro_lipase"/>
    <property type="match status" value="1"/>
</dbReference>
<keyword evidence="4" id="KW-1185">Reference proteome</keyword>
<sequence length="181" mass="20955">MQASTTHILIVLFLRTISIDGTTYNRAEYKIIEDGFPLEIHNITTDDGYILKAHRIPNPGRPVMLLNHGFVASSDAFLWLGKNHALPYQAFEANFDVWMLNCRGNWYSSQHKKISSLHPKFWKFSIHEIGMYDLPAAFDYILKTTNRTKLHYVGHSQGTAVFLIFQSERQSIINLWPQLIF</sequence>
<evidence type="ECO:0000256" key="1">
    <source>
        <dbReference type="SAM" id="SignalP"/>
    </source>
</evidence>
<reference evidence="3" key="2">
    <citation type="submission" date="2015-06" db="UniProtKB">
        <authorList>
            <consortium name="EnsemblMetazoa"/>
        </authorList>
    </citation>
    <scope>IDENTIFICATION</scope>
</reference>
<dbReference type="GO" id="GO:0006629">
    <property type="term" value="P:lipid metabolic process"/>
    <property type="evidence" value="ECO:0007669"/>
    <property type="project" value="InterPro"/>
</dbReference>
<dbReference type="AlphaFoldDB" id="T1GX16"/>
<evidence type="ECO:0000313" key="4">
    <source>
        <dbReference type="Proteomes" id="UP000015102"/>
    </source>
</evidence>
<reference evidence="4" key="1">
    <citation type="submission" date="2013-02" db="EMBL/GenBank/DDBJ databases">
        <authorList>
            <person name="Hughes D."/>
        </authorList>
    </citation>
    <scope>NUCLEOTIDE SEQUENCE</scope>
    <source>
        <strain>Durham</strain>
        <strain evidence="4">NC isolate 2 -- Noor lab</strain>
    </source>
</reference>
<dbReference type="HOGENOM" id="CLU_1490664_0_0_1"/>
<name>T1GX16_MEGSC</name>
<evidence type="ECO:0000313" key="3">
    <source>
        <dbReference type="EnsemblMetazoa" id="MESCA008354-PA"/>
    </source>
</evidence>
<dbReference type="InterPro" id="IPR029058">
    <property type="entry name" value="AB_hydrolase_fold"/>
</dbReference>
<dbReference type="OMA" id="SIHEIGM"/>
<proteinExistence type="predicted"/>
<dbReference type="Proteomes" id="UP000015102">
    <property type="component" value="Unassembled WGS sequence"/>
</dbReference>
<keyword evidence="1" id="KW-0732">Signal</keyword>
<feature type="signal peptide" evidence="1">
    <location>
        <begin position="1"/>
        <end position="21"/>
    </location>
</feature>
<dbReference type="PANTHER" id="PTHR11005">
    <property type="entry name" value="LYSOSOMAL ACID LIPASE-RELATED"/>
    <property type="match status" value="1"/>
</dbReference>
<accession>T1GX16</accession>
<dbReference type="EMBL" id="CAQQ02036747">
    <property type="status" value="NOT_ANNOTATED_CDS"/>
    <property type="molecule type" value="Genomic_DNA"/>
</dbReference>
<dbReference type="Gene3D" id="3.40.50.1820">
    <property type="entry name" value="alpha/beta hydrolase"/>
    <property type="match status" value="1"/>
</dbReference>
<evidence type="ECO:0000259" key="2">
    <source>
        <dbReference type="Pfam" id="PF04083"/>
    </source>
</evidence>
<feature type="domain" description="Partial AB-hydrolase lipase" evidence="2">
    <location>
        <begin position="29"/>
        <end position="78"/>
    </location>
</feature>
<dbReference type="InterPro" id="IPR006693">
    <property type="entry name" value="AB_hydrolase_lipase"/>
</dbReference>